<dbReference type="RefSeq" id="XP_017995639.1">
    <property type="nucleotide sequence ID" value="XM_018141128.1"/>
</dbReference>
<reference evidence="2 3" key="1">
    <citation type="submission" date="2015-06" db="EMBL/GenBank/DDBJ databases">
        <title>Draft genome of the ant-associated black yeast Phialophora attae CBS 131958.</title>
        <authorList>
            <person name="Moreno L.F."/>
            <person name="Stielow B.J."/>
            <person name="de Hoog S."/>
            <person name="Vicente V.A."/>
            <person name="Weiss V.A."/>
            <person name="de Vries M."/>
            <person name="Cruz L.M."/>
            <person name="Souza E.M."/>
        </authorList>
    </citation>
    <scope>NUCLEOTIDE SEQUENCE [LARGE SCALE GENOMIC DNA]</scope>
    <source>
        <strain evidence="2 3">CBS 131958</strain>
    </source>
</reference>
<accession>A0A0N1H3W2</accession>
<comment type="caution">
    <text evidence="2">The sequence shown here is derived from an EMBL/GenBank/DDBJ whole genome shotgun (WGS) entry which is preliminary data.</text>
</comment>
<organism evidence="2 3">
    <name type="scientific">Cyphellophora attinorum</name>
    <dbReference type="NCBI Taxonomy" id="1664694"/>
    <lineage>
        <taxon>Eukaryota</taxon>
        <taxon>Fungi</taxon>
        <taxon>Dikarya</taxon>
        <taxon>Ascomycota</taxon>
        <taxon>Pezizomycotina</taxon>
        <taxon>Eurotiomycetes</taxon>
        <taxon>Chaetothyriomycetidae</taxon>
        <taxon>Chaetothyriales</taxon>
        <taxon>Cyphellophoraceae</taxon>
        <taxon>Cyphellophora</taxon>
    </lineage>
</organism>
<dbReference type="OrthoDB" id="2951834at2759"/>
<feature type="region of interest" description="Disordered" evidence="1">
    <location>
        <begin position="1"/>
        <end position="22"/>
    </location>
</feature>
<sequence>MTPSSWTADDDPPASVDQRPNSIIAPRTDMAVCQSDQHEQTDVVPQADHSKATCSTFEERRGFLDLPCEVRQQIYHYIFRGTQYVLDSEWLGWPTPISYCTKHSIQRALRVTCTCRTVHNEAVAILAKEVRYTMSLRGLANMGVHNVLRTVYFPHLQYLRLGITPADFDSSMFPNLKELSFAQDLGLMEDFFEVVDSFRLSANTYKGGPSLCDFVAPLSGASDDAIIAQVDGGCL</sequence>
<protein>
    <submittedName>
        <fullName evidence="2">Uncharacterized protein</fullName>
    </submittedName>
</protein>
<dbReference type="AlphaFoldDB" id="A0A0N1H3W2"/>
<keyword evidence="3" id="KW-1185">Reference proteome</keyword>
<gene>
    <name evidence="2" type="ORF">AB675_1252</name>
</gene>
<dbReference type="Proteomes" id="UP000038010">
    <property type="component" value="Unassembled WGS sequence"/>
</dbReference>
<evidence type="ECO:0000256" key="1">
    <source>
        <dbReference type="SAM" id="MobiDB-lite"/>
    </source>
</evidence>
<dbReference type="VEuPathDB" id="FungiDB:AB675_1252"/>
<evidence type="ECO:0000313" key="3">
    <source>
        <dbReference type="Proteomes" id="UP000038010"/>
    </source>
</evidence>
<name>A0A0N1H3W2_9EURO</name>
<dbReference type="GeneID" id="28733008"/>
<evidence type="ECO:0000313" key="2">
    <source>
        <dbReference type="EMBL" id="KPI35676.1"/>
    </source>
</evidence>
<proteinExistence type="predicted"/>
<dbReference type="EMBL" id="LFJN01000037">
    <property type="protein sequence ID" value="KPI35676.1"/>
    <property type="molecule type" value="Genomic_DNA"/>
</dbReference>